<dbReference type="GO" id="GO:0004812">
    <property type="term" value="F:aminoacyl-tRNA ligase activity"/>
    <property type="evidence" value="ECO:0007669"/>
    <property type="project" value="UniProtKB-KW"/>
</dbReference>
<accession>A0A1K0JF57</accession>
<dbReference type="SUPFAM" id="SSF51735">
    <property type="entry name" value="NAD(P)-binding Rossmann-fold domains"/>
    <property type="match status" value="1"/>
</dbReference>
<dbReference type="EMBL" id="FMSH01000248">
    <property type="protein sequence ID" value="SCU76585.1"/>
    <property type="molecule type" value="Genomic_DNA"/>
</dbReference>
<sequence>MNGSRLALVTGVGPGTGLALVRRFVAGGYQVAMIARNAERLAEFARQLPGCHAYPADVSEPSQLDEALNRIQAELGHPQVLLHNAVGGSFGNFLEIDPQVLEQNFRTNVMGLLHLARRLAPAMIEAGHGAIVATGNTSSLRGKSNFAGFAPTKAAQRILAESMARELGRQGVHVAYVLIDAVIDLAWTRKRYADAPDEFFIQPGDIAEEIWHVIHQPKSAWSFNVELRPFRESW</sequence>
<dbReference type="PANTHER" id="PTHR43431:SF7">
    <property type="entry name" value="OXIDOREDUCTASE, SHORT CHAIN DEHYDROGENASE_REDUCTASE FAMILY (AFU_ORTHOLOGUE AFUA_5G14000)"/>
    <property type="match status" value="1"/>
</dbReference>
<dbReference type="PANTHER" id="PTHR43431">
    <property type="entry name" value="OXIDOREDUCTASE, SHORT CHAIN DEHYDROGENASE/REDUCTASE FAMILY (AFU_ORTHOLOGUE AFUA_5G14000)"/>
    <property type="match status" value="1"/>
</dbReference>
<dbReference type="InterPro" id="IPR036291">
    <property type="entry name" value="NAD(P)-bd_dom_sf"/>
</dbReference>
<evidence type="ECO:0000313" key="1">
    <source>
        <dbReference type="EMBL" id="SCU76585.1"/>
    </source>
</evidence>
<dbReference type="Pfam" id="PF00106">
    <property type="entry name" value="adh_short"/>
    <property type="match status" value="1"/>
</dbReference>
<keyword evidence="1" id="KW-0030">Aminoacyl-tRNA synthetase</keyword>
<dbReference type="InterPro" id="IPR002347">
    <property type="entry name" value="SDR_fam"/>
</dbReference>
<dbReference type="RefSeq" id="WP_340526157.1">
    <property type="nucleotide sequence ID" value="NZ_FMSH01000248.1"/>
</dbReference>
<reference evidence="1" key="1">
    <citation type="submission" date="2016-09" db="EMBL/GenBank/DDBJ databases">
        <authorList>
            <person name="Capua I."/>
            <person name="De Benedictis P."/>
            <person name="Joannis T."/>
            <person name="Lombin L.H."/>
            <person name="Cattoli G."/>
        </authorList>
    </citation>
    <scope>NUCLEOTIDE SEQUENCE</scope>
    <source>
        <strain evidence="1">B9</strain>
    </source>
</reference>
<name>A0A1K0JF57_CUPNE</name>
<protein>
    <submittedName>
        <fullName evidence="1">Cysteinyl-tRNA synthetase</fullName>
    </submittedName>
</protein>
<organism evidence="1">
    <name type="scientific">Cupriavidus necator</name>
    <name type="common">Alcaligenes eutrophus</name>
    <name type="synonym">Ralstonia eutropha</name>
    <dbReference type="NCBI Taxonomy" id="106590"/>
    <lineage>
        <taxon>Bacteria</taxon>
        <taxon>Pseudomonadati</taxon>
        <taxon>Pseudomonadota</taxon>
        <taxon>Betaproteobacteria</taxon>
        <taxon>Burkholderiales</taxon>
        <taxon>Burkholderiaceae</taxon>
        <taxon>Cupriavidus</taxon>
    </lineage>
</organism>
<dbReference type="PRINTS" id="PR00081">
    <property type="entry name" value="GDHRDH"/>
</dbReference>
<dbReference type="AlphaFoldDB" id="A0A1K0JF57"/>
<keyword evidence="1" id="KW-0436">Ligase</keyword>
<proteinExistence type="predicted"/>
<gene>
    <name evidence="1" type="ORF">CNECB9_3210014</name>
</gene>
<dbReference type="Gene3D" id="3.40.50.720">
    <property type="entry name" value="NAD(P)-binding Rossmann-like Domain"/>
    <property type="match status" value="1"/>
</dbReference>